<proteinExistence type="predicted"/>
<name>X1EFE3_9ZZZZ</name>
<feature type="domain" description="SHOCT" evidence="1">
    <location>
        <begin position="136"/>
        <end position="162"/>
    </location>
</feature>
<dbReference type="EMBL" id="BARU01010302">
    <property type="protein sequence ID" value="GAH31986.1"/>
    <property type="molecule type" value="Genomic_DNA"/>
</dbReference>
<dbReference type="InterPro" id="IPR039519">
    <property type="entry name" value="YokE-like_PH"/>
</dbReference>
<evidence type="ECO:0000259" key="2">
    <source>
        <dbReference type="Pfam" id="PF14470"/>
    </source>
</evidence>
<accession>X1EFE3</accession>
<comment type="caution">
    <text evidence="3">The sequence shown here is derived from an EMBL/GenBank/DDBJ whole genome shotgun (WGS) entry which is preliminary data.</text>
</comment>
<organism evidence="3">
    <name type="scientific">marine sediment metagenome</name>
    <dbReference type="NCBI Taxonomy" id="412755"/>
    <lineage>
        <taxon>unclassified sequences</taxon>
        <taxon>metagenomes</taxon>
        <taxon>ecological metagenomes</taxon>
    </lineage>
</organism>
<dbReference type="AlphaFoldDB" id="X1EFE3"/>
<reference evidence="3" key="1">
    <citation type="journal article" date="2014" name="Front. Microbiol.">
        <title>High frequency of phylogenetically diverse reductive dehalogenase-homologous genes in deep subseafloor sedimentary metagenomes.</title>
        <authorList>
            <person name="Kawai M."/>
            <person name="Futagami T."/>
            <person name="Toyoda A."/>
            <person name="Takaki Y."/>
            <person name="Nishi S."/>
            <person name="Hori S."/>
            <person name="Arai W."/>
            <person name="Tsubouchi T."/>
            <person name="Morono Y."/>
            <person name="Uchiyama I."/>
            <person name="Ito T."/>
            <person name="Fujiyama A."/>
            <person name="Inagaki F."/>
            <person name="Takami H."/>
        </authorList>
    </citation>
    <scope>NUCLEOTIDE SEQUENCE</scope>
    <source>
        <strain evidence="3">Expedition CK06-06</strain>
    </source>
</reference>
<sequence length="163" mass="18960">MSGVYLSKIWNKNKEYGKLFSDAQKNHFAPDEIPIACLTGNKDDTMKFYIMILTNRRVILFGRLFGEEFEAYPYEKITNVESYKGLILGRITINATGTSVKYNNMQLEDVDYAAQIIREKIEESRNKEKVEVVNDDPLKILKVRYAKGEISKEEYEDIKKDLI</sequence>
<dbReference type="Pfam" id="PF09851">
    <property type="entry name" value="SHOCT"/>
    <property type="match status" value="1"/>
</dbReference>
<dbReference type="Pfam" id="PF14470">
    <property type="entry name" value="bPH_3"/>
    <property type="match status" value="1"/>
</dbReference>
<feature type="domain" description="YokE-like PH" evidence="2">
    <location>
        <begin position="30"/>
        <end position="119"/>
    </location>
</feature>
<protein>
    <recommendedName>
        <fullName evidence="4">YokE-like PH domain-containing protein</fullName>
    </recommendedName>
</protein>
<dbReference type="InterPro" id="IPR018649">
    <property type="entry name" value="SHOCT"/>
</dbReference>
<evidence type="ECO:0000259" key="1">
    <source>
        <dbReference type="Pfam" id="PF09851"/>
    </source>
</evidence>
<evidence type="ECO:0000313" key="3">
    <source>
        <dbReference type="EMBL" id="GAH31986.1"/>
    </source>
</evidence>
<gene>
    <name evidence="3" type="ORF">S03H2_19678</name>
</gene>
<evidence type="ECO:0008006" key="4">
    <source>
        <dbReference type="Google" id="ProtNLM"/>
    </source>
</evidence>